<dbReference type="AlphaFoldDB" id="A0A8T0UQ20"/>
<accession>A0A8T0UQ20</accession>
<protein>
    <submittedName>
        <fullName evidence="1">Uncharacterized protein</fullName>
    </submittedName>
</protein>
<dbReference type="PANTHER" id="PTHR33103:SF44">
    <property type="entry name" value="DUF674 DOMAIN-CONTAINING PROTEIN"/>
    <property type="match status" value="1"/>
</dbReference>
<evidence type="ECO:0000313" key="1">
    <source>
        <dbReference type="EMBL" id="KAG2624155.1"/>
    </source>
</evidence>
<dbReference type="Pfam" id="PF05056">
    <property type="entry name" value="DUF674"/>
    <property type="match status" value="1"/>
</dbReference>
<name>A0A8T0UQ20_PANVG</name>
<comment type="caution">
    <text evidence="1">The sequence shown here is derived from an EMBL/GenBank/DDBJ whole genome shotgun (WGS) entry which is preliminary data.</text>
</comment>
<dbReference type="EMBL" id="CM029041">
    <property type="protein sequence ID" value="KAG2624155.1"/>
    <property type="molecule type" value="Genomic_DNA"/>
</dbReference>
<sequence length="240" mass="24992">MASKISLKLLVETKSKKEFVDFVFSLLTLPIGAVAKLVSAGTMHGSVGRLYQSVDRMGASYLQPGADKSELLQPGVLHPDARELLLLPHAGGGGDGEAEEQPRLPKFKLYTCPGQCVTVTMEREAACPQCKQPMATEMAFVLPSAAPPSGAGAKGGGGAAGEESGGYVKGLVTYMVTDGLEVTPMSAISSITLINKFSVGSDVELAEKFVGVGMDEGLGLLRAALSSDTVLSDVFLARKK</sequence>
<keyword evidence="2" id="KW-1185">Reference proteome</keyword>
<evidence type="ECO:0000313" key="2">
    <source>
        <dbReference type="Proteomes" id="UP000823388"/>
    </source>
</evidence>
<proteinExistence type="predicted"/>
<organism evidence="1 2">
    <name type="scientific">Panicum virgatum</name>
    <name type="common">Blackwell switchgrass</name>
    <dbReference type="NCBI Taxonomy" id="38727"/>
    <lineage>
        <taxon>Eukaryota</taxon>
        <taxon>Viridiplantae</taxon>
        <taxon>Streptophyta</taxon>
        <taxon>Embryophyta</taxon>
        <taxon>Tracheophyta</taxon>
        <taxon>Spermatophyta</taxon>
        <taxon>Magnoliopsida</taxon>
        <taxon>Liliopsida</taxon>
        <taxon>Poales</taxon>
        <taxon>Poaceae</taxon>
        <taxon>PACMAD clade</taxon>
        <taxon>Panicoideae</taxon>
        <taxon>Panicodae</taxon>
        <taxon>Paniceae</taxon>
        <taxon>Panicinae</taxon>
        <taxon>Panicum</taxon>
        <taxon>Panicum sect. Hiantes</taxon>
    </lineage>
</organism>
<dbReference type="Proteomes" id="UP000823388">
    <property type="component" value="Chromosome 3K"/>
</dbReference>
<dbReference type="PANTHER" id="PTHR33103">
    <property type="entry name" value="OS01G0153900 PROTEIN"/>
    <property type="match status" value="1"/>
</dbReference>
<reference evidence="1" key="1">
    <citation type="submission" date="2020-05" db="EMBL/GenBank/DDBJ databases">
        <title>WGS assembly of Panicum virgatum.</title>
        <authorList>
            <person name="Lovell J.T."/>
            <person name="Jenkins J."/>
            <person name="Shu S."/>
            <person name="Juenger T.E."/>
            <person name="Schmutz J."/>
        </authorList>
    </citation>
    <scope>NUCLEOTIDE SEQUENCE</scope>
    <source>
        <strain evidence="1">AP13</strain>
    </source>
</reference>
<gene>
    <name evidence="1" type="ORF">PVAP13_3KG108400</name>
</gene>
<dbReference type="InterPro" id="IPR007750">
    <property type="entry name" value="DUF674"/>
</dbReference>